<keyword evidence="2" id="KW-1185">Reference proteome</keyword>
<name>A0ACB9MCH5_9MYRT</name>
<protein>
    <submittedName>
        <fullName evidence="1">Uncharacterized protein</fullName>
    </submittedName>
</protein>
<evidence type="ECO:0000313" key="1">
    <source>
        <dbReference type="EMBL" id="KAI4321723.1"/>
    </source>
</evidence>
<dbReference type="EMBL" id="CM042889">
    <property type="protein sequence ID" value="KAI4321723.1"/>
    <property type="molecule type" value="Genomic_DNA"/>
</dbReference>
<comment type="caution">
    <text evidence="1">The sequence shown here is derived from an EMBL/GenBank/DDBJ whole genome shotgun (WGS) entry which is preliminary data.</text>
</comment>
<proteinExistence type="predicted"/>
<reference evidence="2" key="1">
    <citation type="journal article" date="2023" name="Front. Plant Sci.">
        <title>Chromosomal-level genome assembly of Melastoma candidum provides insights into trichome evolution.</title>
        <authorList>
            <person name="Zhong Y."/>
            <person name="Wu W."/>
            <person name="Sun C."/>
            <person name="Zou P."/>
            <person name="Liu Y."/>
            <person name="Dai S."/>
            <person name="Zhou R."/>
        </authorList>
    </citation>
    <scope>NUCLEOTIDE SEQUENCE [LARGE SCALE GENOMIC DNA]</scope>
</reference>
<gene>
    <name evidence="1" type="ORF">MLD38_035071</name>
</gene>
<sequence length="674" mass="76064">MTARNHAPALCRALTRAMSASSYEPTTPSSFPSKTVTRSNFESSLQSLRRHVKDADFVAIDLEMTGVTSAPWRESFEFDRHDVSYLKVKDSAEKFAVLQVGVCPFRWDSERLAFIAQPHNFYVFPRKELPRDDSSDEFLCQTSSINFLAEYRFDFNACIREGVSYLSREKESKLRRQLDEPSNLWHNSGNSKARQTVSIVDMLFTERMKNTIKEWRRSILQNGTCQSQLDGNSNDVHRFETTFFGTRPALALSGFTAHQLKLIRLISTKYFEDLQFVSVSAPDFQVKRLLVFRDSVSDKELLMNDVDDENRKFEEIKINSAIGFRHVIDLLSSEKKSIIGHNCFLDIAHIYKKFFGALPRDVEDFVTSVNKHFHQIIDTKVILHSNLALQRRLGNSGTSLSSAFVKLCPQIAVGYKGYGSDLVFDGGVRVEVEVENERSTSWTTGAKHDAGYDAFMTGCLFAQACHHLGIDFKGQPPESWVRDELLHKYANRLYISWRNSVGAIDLVTGKMNTESLGLSSLKKKYGDISFENIVLMWGFPSKLKGREIKDCICKETLERKDDAITVLNPLWKLLEGGSTSTVDYEGYKEICRSRMSEAVFADQANAVLGPRPTSTRPRSEGIRNPATLNPVDAVLSSLRKSRSTTIVEGCSLFKESSGSGRVDDPSAEQIGSTY</sequence>
<evidence type="ECO:0000313" key="2">
    <source>
        <dbReference type="Proteomes" id="UP001057402"/>
    </source>
</evidence>
<organism evidence="1 2">
    <name type="scientific">Melastoma candidum</name>
    <dbReference type="NCBI Taxonomy" id="119954"/>
    <lineage>
        <taxon>Eukaryota</taxon>
        <taxon>Viridiplantae</taxon>
        <taxon>Streptophyta</taxon>
        <taxon>Embryophyta</taxon>
        <taxon>Tracheophyta</taxon>
        <taxon>Spermatophyta</taxon>
        <taxon>Magnoliopsida</taxon>
        <taxon>eudicotyledons</taxon>
        <taxon>Gunneridae</taxon>
        <taxon>Pentapetalae</taxon>
        <taxon>rosids</taxon>
        <taxon>malvids</taxon>
        <taxon>Myrtales</taxon>
        <taxon>Melastomataceae</taxon>
        <taxon>Melastomatoideae</taxon>
        <taxon>Melastomateae</taxon>
        <taxon>Melastoma</taxon>
    </lineage>
</organism>
<dbReference type="Proteomes" id="UP001057402">
    <property type="component" value="Chromosome 10"/>
</dbReference>
<accession>A0ACB9MCH5</accession>